<name>A0A816AVL4_ADIRI</name>
<dbReference type="AlphaFoldDB" id="A0A816AVL4"/>
<dbReference type="Proteomes" id="UP000663828">
    <property type="component" value="Unassembled WGS sequence"/>
</dbReference>
<evidence type="ECO:0000313" key="2">
    <source>
        <dbReference type="Proteomes" id="UP000663828"/>
    </source>
</evidence>
<evidence type="ECO:0000313" key="1">
    <source>
        <dbReference type="EMBL" id="CAF1602368.1"/>
    </source>
</evidence>
<organism evidence="1 2">
    <name type="scientific">Adineta ricciae</name>
    <name type="common">Rotifer</name>
    <dbReference type="NCBI Taxonomy" id="249248"/>
    <lineage>
        <taxon>Eukaryota</taxon>
        <taxon>Metazoa</taxon>
        <taxon>Spiralia</taxon>
        <taxon>Gnathifera</taxon>
        <taxon>Rotifera</taxon>
        <taxon>Eurotatoria</taxon>
        <taxon>Bdelloidea</taxon>
        <taxon>Adinetida</taxon>
        <taxon>Adinetidae</taxon>
        <taxon>Adineta</taxon>
    </lineage>
</organism>
<sequence>MTQHFYVLDQFAYVRISKQDDEIVEDGNDVSDTEVEFDDLGPVLCSDDIIDYMNEHYIVRSFDVTNESCREELDNNWRETFHTTFSGKFSIEQCPLLIGVMPINGHLFRYANKTDHDVVLKILADYLKKFNSEDPSSDFISKIDLYRDIALEISEYLTLNDAVNVFSADILSQRITKLRLNKSTDDAFMQMIQRRINPKQIHALSMEMPASSVTFNLPTFTNITSLHIIRFTGMDELIRQFPKLNSVSLIYKDTADCSWLYDDIILMKNQIKRLKINCDELPYNFHGRNMAHSTIKSFSFQFSTKHFSSQKDCSNCKNSMVSALIDLMISMSNVRYFHIIGDEYHINVLLREISLRLRRLSGNNFRMKKMTLHIPTPGDIKQIQQRSSFLQRELRSKGRTIDVQVKHYNS</sequence>
<reference evidence="1" key="1">
    <citation type="submission" date="2021-02" db="EMBL/GenBank/DDBJ databases">
        <authorList>
            <person name="Nowell W R."/>
        </authorList>
    </citation>
    <scope>NUCLEOTIDE SEQUENCE</scope>
</reference>
<dbReference type="EMBL" id="CAJNOR010006731">
    <property type="protein sequence ID" value="CAF1602368.1"/>
    <property type="molecule type" value="Genomic_DNA"/>
</dbReference>
<proteinExistence type="predicted"/>
<accession>A0A816AVL4</accession>
<comment type="caution">
    <text evidence="1">The sequence shown here is derived from an EMBL/GenBank/DDBJ whole genome shotgun (WGS) entry which is preliminary data.</text>
</comment>
<keyword evidence="2" id="KW-1185">Reference proteome</keyword>
<gene>
    <name evidence="1" type="ORF">XAT740_LOCUS47863</name>
</gene>
<protein>
    <submittedName>
        <fullName evidence="1">Uncharacterized protein</fullName>
    </submittedName>
</protein>